<dbReference type="RefSeq" id="WP_183909733.1">
    <property type="nucleotide sequence ID" value="NZ_JACHXZ010000002.1"/>
</dbReference>
<dbReference type="InterPro" id="IPR001451">
    <property type="entry name" value="Hexapep"/>
</dbReference>
<organism evidence="1 2">
    <name type="scientific">Simiduia aestuariiviva</name>
    <dbReference type="NCBI Taxonomy" id="1510459"/>
    <lineage>
        <taxon>Bacteria</taxon>
        <taxon>Pseudomonadati</taxon>
        <taxon>Pseudomonadota</taxon>
        <taxon>Gammaproteobacteria</taxon>
        <taxon>Cellvibrionales</taxon>
        <taxon>Cellvibrionaceae</taxon>
        <taxon>Simiduia</taxon>
    </lineage>
</organism>
<protein>
    <submittedName>
        <fullName evidence="1">Carbonic anhydrase/acetyltransferase-like protein (Isoleucine patch superfamily)</fullName>
    </submittedName>
</protein>
<dbReference type="InterPro" id="IPR050484">
    <property type="entry name" value="Transf_Hexapept/Carb_Anhydrase"/>
</dbReference>
<dbReference type="SUPFAM" id="SSF51161">
    <property type="entry name" value="Trimeric LpxA-like enzymes"/>
    <property type="match status" value="1"/>
</dbReference>
<keyword evidence="1" id="KW-0808">Transferase</keyword>
<keyword evidence="2" id="KW-1185">Reference proteome</keyword>
<dbReference type="Proteomes" id="UP000559987">
    <property type="component" value="Unassembled WGS sequence"/>
</dbReference>
<sequence length="176" mass="18587">MTAYQLGEYAPELTGEGHFVAANATLVGQVRLLSHSSVWFNAVIRADNALIQIGERSNVQDGAVLHTDPGIPLLLGSNVTVGHSAMLHGCQVGDNTLIGIGAVVLNHARIGRNCIVGANALITERMEVPDNSLVVGSPAKVIRSLDAEAVAMLTLNADVYVNHAARYRDGLTEVEL</sequence>
<dbReference type="InterPro" id="IPR011004">
    <property type="entry name" value="Trimer_LpxA-like_sf"/>
</dbReference>
<dbReference type="EMBL" id="JACHXZ010000002">
    <property type="protein sequence ID" value="MBB3168233.1"/>
    <property type="molecule type" value="Genomic_DNA"/>
</dbReference>
<gene>
    <name evidence="1" type="ORF">FHS30_001417</name>
</gene>
<name>A0A839UKS2_9GAMM</name>
<dbReference type="PANTHER" id="PTHR13061">
    <property type="entry name" value="DYNACTIN SUBUNIT P25"/>
    <property type="match status" value="1"/>
</dbReference>
<dbReference type="PANTHER" id="PTHR13061:SF29">
    <property type="entry name" value="GAMMA CARBONIC ANHYDRASE-LIKE 1, MITOCHONDRIAL-RELATED"/>
    <property type="match status" value="1"/>
</dbReference>
<evidence type="ECO:0000313" key="1">
    <source>
        <dbReference type="EMBL" id="MBB3168233.1"/>
    </source>
</evidence>
<dbReference type="CDD" id="cd04645">
    <property type="entry name" value="LbH_gamma_CA_like"/>
    <property type="match status" value="1"/>
</dbReference>
<dbReference type="InterPro" id="IPR047324">
    <property type="entry name" value="LbH_gamma_CA-like"/>
</dbReference>
<dbReference type="Gene3D" id="2.160.10.10">
    <property type="entry name" value="Hexapeptide repeat proteins"/>
    <property type="match status" value="1"/>
</dbReference>
<dbReference type="Pfam" id="PF00132">
    <property type="entry name" value="Hexapep"/>
    <property type="match status" value="1"/>
</dbReference>
<dbReference type="AlphaFoldDB" id="A0A839UKS2"/>
<reference evidence="1 2" key="1">
    <citation type="submission" date="2020-08" db="EMBL/GenBank/DDBJ databases">
        <title>Genomic Encyclopedia of Type Strains, Phase III (KMG-III): the genomes of soil and plant-associated and newly described type strains.</title>
        <authorList>
            <person name="Whitman W."/>
        </authorList>
    </citation>
    <scope>NUCLEOTIDE SEQUENCE [LARGE SCALE GENOMIC DNA]</scope>
    <source>
        <strain evidence="1 2">CECT 8571</strain>
    </source>
</reference>
<accession>A0A839UKS2</accession>
<dbReference type="GO" id="GO:0016740">
    <property type="term" value="F:transferase activity"/>
    <property type="evidence" value="ECO:0007669"/>
    <property type="project" value="UniProtKB-KW"/>
</dbReference>
<comment type="caution">
    <text evidence="1">The sequence shown here is derived from an EMBL/GenBank/DDBJ whole genome shotgun (WGS) entry which is preliminary data.</text>
</comment>
<proteinExistence type="predicted"/>
<evidence type="ECO:0000313" key="2">
    <source>
        <dbReference type="Proteomes" id="UP000559987"/>
    </source>
</evidence>